<dbReference type="EMBL" id="BPLF01000001">
    <property type="protein sequence ID" value="GIX61526.1"/>
    <property type="molecule type" value="Genomic_DNA"/>
</dbReference>
<gene>
    <name evidence="2" type="ORF">BcabD6B2_09610</name>
</gene>
<dbReference type="Pfam" id="PF10712">
    <property type="entry name" value="NAD-GH"/>
    <property type="match status" value="1"/>
</dbReference>
<sequence>MRRPANPAAPHTTAPPCATANFIYVYVAEKTVVLLGRLPHPEVVRLLLRNLLEKGVGHGLSGRDPHRVVIHQHPVDEVDHLRDAEVLVVLVDKLAPRLPRVGAKYLLVDGRHFEPVLLEVHVQVVRAEHLGDFHELVVVVVPVEEGLPFKDDAREHAADAPYVQAVVVQLHVHEQLGALVVPARHPHVVLLLRVVELREAPVDEPQLPLFVVDHDVVRLHVAVHDAHAVRVVHCLEQLVHVVLDVRDQQRRVQRFEVAVVDVFKYERGRPALRVLYYVEQLDNVWSAAQVLQDFYLALYLLLLERLEYFNDALLLGDCVCALENLAVLSSSYFSHDFVVVRHVPHEGDVLVIPVIWPLPGVHVRVVLGQYDRQVYIRTGLQLVAVAAVVLLLGRAVELANDRVAQGLNLALLGGVLLRVSVRVLQHPGLGLANGLEDDLLVVLLDLLAEFVLVLHRALHGVEVDLESLLALHLLEDLLVLLSVSLGVLDHALNLLGGETALVGGNDDVALLATALLLSRHTQDTVGVNVEGDFDLGNTPGGGRNAGEVELAQHIVRRFTREHTSLHSRTVSDSLVRVDSVVGLLAEELLDHFPDLGDTGGTSDEDDLLDFVLGHLNGLENVLHGVERLHEQVFVESLELGPGEGLAEVQAVDEVFDFDGGFGGGRKRTLRGLDLLAQLLNSLLVLHNVNAVLLLEDLDEVVHNTPVKVLTSQVGVTSSANDLEDTGVEHEHRDIESTTSEIVHQDVRLDSGPVNTVRNGGGGGLVDDTDDLQTSDGTRVLGRLTLGVVEVRRHSDDGLVHLLTKVVLGDLLHLLENHGTDFLGGVVPDLVVVLDLDVGPSVLVYDGVGEQLHVVLHLLVVELATDESLDVEDGVCEVDGRVALSGFSHLLHIVGERDVRRGDTVSHFVGDDLHAAILVDADTAVGRTQVNTDDGPLDCEALAQTAYGLTLSRSGVGTHEARRQRRLAEEEGDQRGH</sequence>
<evidence type="ECO:0000313" key="2">
    <source>
        <dbReference type="EMBL" id="GIX61526.1"/>
    </source>
</evidence>
<accession>A0AAV4LQZ4</accession>
<keyword evidence="3" id="KW-1185">Reference proteome</keyword>
<feature type="compositionally biased region" description="Basic and acidic residues" evidence="1">
    <location>
        <begin position="965"/>
        <end position="976"/>
    </location>
</feature>
<name>A0AAV4LQZ4_BABCB</name>
<comment type="caution">
    <text evidence="2">The sequence shown here is derived from an EMBL/GenBank/DDBJ whole genome shotgun (WGS) entry which is preliminary data.</text>
</comment>
<dbReference type="Proteomes" id="UP001497744">
    <property type="component" value="Unassembled WGS sequence"/>
</dbReference>
<dbReference type="AlphaFoldDB" id="A0AAV4LQZ4"/>
<organism evidence="2 3">
    <name type="scientific">Babesia caballi</name>
    <dbReference type="NCBI Taxonomy" id="5871"/>
    <lineage>
        <taxon>Eukaryota</taxon>
        <taxon>Sar</taxon>
        <taxon>Alveolata</taxon>
        <taxon>Apicomplexa</taxon>
        <taxon>Aconoidasida</taxon>
        <taxon>Piroplasmida</taxon>
        <taxon>Babesiidae</taxon>
        <taxon>Babesia</taxon>
    </lineage>
</organism>
<reference evidence="2 3" key="1">
    <citation type="submission" date="2021-06" db="EMBL/GenBank/DDBJ databases">
        <title>Genome sequence of Babesia caballi.</title>
        <authorList>
            <person name="Yamagishi J."/>
            <person name="Kidaka T."/>
            <person name="Ochi A."/>
        </authorList>
    </citation>
    <scope>NUCLEOTIDE SEQUENCE [LARGE SCALE GENOMIC DNA]</scope>
    <source>
        <strain evidence="2">USDA-D6B2</strain>
    </source>
</reference>
<evidence type="ECO:0000256" key="1">
    <source>
        <dbReference type="SAM" id="MobiDB-lite"/>
    </source>
</evidence>
<dbReference type="InterPro" id="IPR019651">
    <property type="entry name" value="Glutamate_DH_NAD-spec"/>
</dbReference>
<dbReference type="RefSeq" id="XP_067713597.1">
    <property type="nucleotide sequence ID" value="XM_067857496.1"/>
</dbReference>
<dbReference type="GeneID" id="94193009"/>
<evidence type="ECO:0000313" key="3">
    <source>
        <dbReference type="Proteomes" id="UP001497744"/>
    </source>
</evidence>
<proteinExistence type="predicted"/>
<protein>
    <submittedName>
        <fullName evidence="2">NAD-specific glutamate dehydrogenase</fullName>
    </submittedName>
</protein>
<feature type="region of interest" description="Disordered" evidence="1">
    <location>
        <begin position="953"/>
        <end position="976"/>
    </location>
</feature>